<evidence type="ECO:0000313" key="1">
    <source>
        <dbReference type="EMBL" id="PHM73095.1"/>
    </source>
</evidence>
<comment type="caution">
    <text evidence="1">The sequence shown here is derived from an EMBL/GenBank/DDBJ whole genome shotgun (WGS) entry which is preliminary data.</text>
</comment>
<name>A0A2D0LBW3_9GAMM</name>
<dbReference type="InterPro" id="IPR010272">
    <property type="entry name" value="T6SS_TssF"/>
</dbReference>
<dbReference type="OrthoDB" id="9763676at2"/>
<dbReference type="AlphaFoldDB" id="A0A2D0LBW3"/>
<dbReference type="RefSeq" id="WP_099142188.1">
    <property type="nucleotide sequence ID" value="NZ_CAWNOR010000046.1"/>
</dbReference>
<dbReference type="Pfam" id="PF05947">
    <property type="entry name" value="T6SS_TssF"/>
    <property type="match status" value="1"/>
</dbReference>
<accession>A0A2D0LBW3</accession>
<sequence length="610" mass="70671">MSFEKYFRDELNYLRQLGKEAAVERPHLASFLSEQGSDPDVERLLEGFAFLTGNLRAKIDDQFPELTHGLLNMLWPNYLRPTPSMTIIEYTPDESVVTKATQVKRGTQIMSHSLSTQDDIYSNEKSDNKKDDHGRCTFTLCRDVWLFPLSIRDITVNNSNETGIIGLDFTSKTALNLHELELDKLRFYLSGDNYTTSQLYFWLCYYFKKAELVVGDTVIPLPAFDFVPVGFEREDALLPYPKNAYMGYRILQEYFCFAESFLFFDVKGVPPLPEDLKAKDFKLNLHFSQALPPEAKIRHDTFRLHCTPAINLFPMDSEAIELNGSQTEYPLKASYSFPDNYDIFSIDGVESWLTGENGERSRARIGERTYTPFESFNHQIDDEDERSMRYFRLRVKESPFRRGLEHFISFVRGDESELLRLKLQENVSISLTCTNREMPLELRVGDINYPSNGSPSFATFRNITRPSVPLYPLLDGGLHWSLLSNMSLNYMSLLDKDALKQVLRTYDFPSIHNRQSKRSSQKRLDAIEKIETEPTDRLFRGLPVRGLRSTLYIRQQAFSSEGELYLFSTILSRFFSLYASVNAFHMLKVINLDNQECYEWPVQIGQHSLM</sequence>
<organism evidence="1 2">
    <name type="scientific">Xenorhabdus kozodoii</name>
    <dbReference type="NCBI Taxonomy" id="351676"/>
    <lineage>
        <taxon>Bacteria</taxon>
        <taxon>Pseudomonadati</taxon>
        <taxon>Pseudomonadota</taxon>
        <taxon>Gammaproteobacteria</taxon>
        <taxon>Enterobacterales</taxon>
        <taxon>Morganellaceae</taxon>
        <taxon>Xenorhabdus</taxon>
    </lineage>
</organism>
<gene>
    <name evidence="1" type="ORF">Xkoz_02193</name>
</gene>
<evidence type="ECO:0008006" key="3">
    <source>
        <dbReference type="Google" id="ProtNLM"/>
    </source>
</evidence>
<dbReference type="Proteomes" id="UP000221101">
    <property type="component" value="Unassembled WGS sequence"/>
</dbReference>
<dbReference type="NCBIfam" id="TIGR03359">
    <property type="entry name" value="VI_chp_6"/>
    <property type="match status" value="1"/>
</dbReference>
<dbReference type="PANTHER" id="PTHR35370">
    <property type="entry name" value="CYTOPLASMIC PROTEIN-RELATED-RELATED"/>
    <property type="match status" value="1"/>
</dbReference>
<dbReference type="PANTHER" id="PTHR35370:SF4">
    <property type="entry name" value="TYPE VI SECRETION SYSTEM BASEPLATE SUBUNIT TSSF"/>
    <property type="match status" value="1"/>
</dbReference>
<evidence type="ECO:0000313" key="2">
    <source>
        <dbReference type="Proteomes" id="UP000221101"/>
    </source>
</evidence>
<protein>
    <recommendedName>
        <fullName evidence="3">Type VI secretion system protein VasA</fullName>
    </recommendedName>
</protein>
<proteinExistence type="predicted"/>
<reference evidence="1 2" key="1">
    <citation type="journal article" date="2017" name="Nat. Microbiol.">
        <title>Natural product diversity associated with the nematode symbionts Photorhabdus and Xenorhabdus.</title>
        <authorList>
            <person name="Tobias N.J."/>
            <person name="Wolff H."/>
            <person name="Djahanschiri B."/>
            <person name="Grundmann F."/>
            <person name="Kronenwerth M."/>
            <person name="Shi Y.M."/>
            <person name="Simonyi S."/>
            <person name="Grun P."/>
            <person name="Shapiro-Ilan D."/>
            <person name="Pidot S.J."/>
            <person name="Stinear T.P."/>
            <person name="Ebersberger I."/>
            <person name="Bode H.B."/>
        </authorList>
    </citation>
    <scope>NUCLEOTIDE SEQUENCE [LARGE SCALE GENOMIC DNA]</scope>
    <source>
        <strain evidence="1 2">DSM 17907</strain>
    </source>
</reference>
<dbReference type="EMBL" id="NJCX01000014">
    <property type="protein sequence ID" value="PHM73095.1"/>
    <property type="molecule type" value="Genomic_DNA"/>
</dbReference>
<keyword evidence="2" id="KW-1185">Reference proteome</keyword>
<dbReference type="PIRSF" id="PIRSF028304">
    <property type="entry name" value="UCP028304"/>
    <property type="match status" value="1"/>
</dbReference>